<dbReference type="AlphaFoldDB" id="A0AAV5MXM1"/>
<feature type="transmembrane region" description="Helical" evidence="8">
    <location>
        <begin position="618"/>
        <end position="637"/>
    </location>
</feature>
<feature type="domain" description="Mechanosensitive ion channel MscS" evidence="10">
    <location>
        <begin position="636"/>
        <end position="701"/>
    </location>
</feature>
<dbReference type="Proteomes" id="UP001058124">
    <property type="component" value="Unassembled WGS sequence"/>
</dbReference>
<evidence type="ECO:0000313" key="14">
    <source>
        <dbReference type="EMBL" id="GKX54598.1"/>
    </source>
</evidence>
<dbReference type="SUPFAM" id="SSF82689">
    <property type="entry name" value="Mechanosensitive channel protein MscS (YggB), C-terminal domain"/>
    <property type="match status" value="1"/>
</dbReference>
<dbReference type="PANTHER" id="PTHR30347:SF9">
    <property type="entry name" value="MINICONDUCTANCE MECHANOSENSITIVE CHANNEL MSCM"/>
    <property type="match status" value="1"/>
</dbReference>
<dbReference type="EMBL" id="BRLH01000001">
    <property type="protein sequence ID" value="GKX54598.1"/>
    <property type="molecule type" value="Genomic_DNA"/>
</dbReference>
<feature type="transmembrane region" description="Helical" evidence="8">
    <location>
        <begin position="302"/>
        <end position="320"/>
    </location>
</feature>
<feature type="transmembrane region" description="Helical" evidence="8">
    <location>
        <begin position="261"/>
        <end position="282"/>
    </location>
</feature>
<evidence type="ECO:0000256" key="7">
    <source>
        <dbReference type="SAM" id="Coils"/>
    </source>
</evidence>
<name>A0AAV5MXM1_9GAMM</name>
<dbReference type="Pfam" id="PF12607">
    <property type="entry name" value="DUF3772"/>
    <property type="match status" value="1"/>
</dbReference>
<evidence type="ECO:0000256" key="1">
    <source>
        <dbReference type="ARBA" id="ARBA00004651"/>
    </source>
</evidence>
<dbReference type="InterPro" id="IPR052702">
    <property type="entry name" value="MscS-like_channel"/>
</dbReference>
<comment type="caution">
    <text evidence="14">The sequence shown here is derived from an EMBL/GenBank/DDBJ whole genome shotgun (WGS) entry which is preliminary data.</text>
</comment>
<feature type="transmembrane region" description="Helical" evidence="8">
    <location>
        <begin position="412"/>
        <end position="436"/>
    </location>
</feature>
<evidence type="ECO:0000259" key="10">
    <source>
        <dbReference type="Pfam" id="PF00924"/>
    </source>
</evidence>
<keyword evidence="3" id="KW-1003">Cell membrane</keyword>
<evidence type="ECO:0000256" key="9">
    <source>
        <dbReference type="SAM" id="SignalP"/>
    </source>
</evidence>
<evidence type="ECO:0000256" key="5">
    <source>
        <dbReference type="ARBA" id="ARBA00022989"/>
    </source>
</evidence>
<dbReference type="InterPro" id="IPR011014">
    <property type="entry name" value="MscS_channel_TM-2"/>
</dbReference>
<evidence type="ECO:0000256" key="4">
    <source>
        <dbReference type="ARBA" id="ARBA00022692"/>
    </source>
</evidence>
<evidence type="ECO:0000259" key="11">
    <source>
        <dbReference type="Pfam" id="PF12607"/>
    </source>
</evidence>
<keyword evidence="15" id="KW-1185">Reference proteome</keyword>
<feature type="coiled-coil region" evidence="7">
    <location>
        <begin position="132"/>
        <end position="166"/>
    </location>
</feature>
<dbReference type="InterPro" id="IPR022249">
    <property type="entry name" value="DUF3772"/>
</dbReference>
<keyword evidence="5 8" id="KW-1133">Transmembrane helix</keyword>
<dbReference type="RefSeq" id="WP_081650717.1">
    <property type="nucleotide sequence ID" value="NZ_BRLH01000001.1"/>
</dbReference>
<evidence type="ECO:0000256" key="8">
    <source>
        <dbReference type="SAM" id="Phobius"/>
    </source>
</evidence>
<dbReference type="SUPFAM" id="SSF50182">
    <property type="entry name" value="Sm-like ribonucleoproteins"/>
    <property type="match status" value="1"/>
</dbReference>
<feature type="transmembrane region" description="Helical" evidence="8">
    <location>
        <begin position="587"/>
        <end position="612"/>
    </location>
</feature>
<sequence length="816" mass="89252">MFGFSIPRTFIVSLFFLFSLSAMAQGASTPDAPDSDASANVNVQKQFDAESLVKLQQHLNDIKQGVSVATTDKQLSELYVETQELIGKAEDGVQLLHPALEQVNTQLDVVGAPPAAGAPAEAPEVARQRRELTDTKAQMVKTQGQLETLKADATNLSKHIVQLRRSALKTQLALNSGSIMSWRFWAVLFTPQQEDLKKFNDFNQQWANVWNEAWQPGARSGTVVLGLLALAFWAFGRRLLERGLVWLSIQAFPDGRLRRSFLALGTVTVTVFTLWGGARLIYQIFEDLDAFTPIVEQFSNALLGLTIFSALVVGLGRALLSIRRPSWRLIAMPDPIANALQFYPPMLAALLMAFGSVEQVNTAINSSVPTAIFGNGIIALLIGLLMFSALYRVRIVRRSLLEEDAAAEVKGTIAGLIYVCVTLVSTVALLALLIGYISLARFLSYELVWVGIVLSVLYLAVKFVNDLCESLFSLNNASGKWIKQTFNLNERYLDQATILFSAIGKTVLLLLAIVALFNGTYGTTTPITLVEKIVEILGSDSLGKINIVPANLINAAISLTIGIYILRTARRWLSAKFLPKTAMDAGMRMSLVTLFSNVGYVLLILITLSILGIEWNKLAWIVSALSVGIGFGLQEIVKNFISGLILLTERPVKVGDLVSISGVEGDIRRINVRATEIQLSDKSTVIVPNSQLISQNVRNVTMGNAQGVATIALTFPLDIDPEQVRDILIEAYSSHELIFDTPGPSVTFSQLTPDGITLSVTGYVSSPRLVSRTKSDLLYEILKRLRAAGVKLSSPQSLVLQRHPQDDVGIEHRGEE</sequence>
<dbReference type="InterPro" id="IPR010920">
    <property type="entry name" value="LSM_dom_sf"/>
</dbReference>
<feature type="transmembrane region" description="Helical" evidence="8">
    <location>
        <begin position="496"/>
        <end position="517"/>
    </location>
</feature>
<dbReference type="Pfam" id="PF00924">
    <property type="entry name" value="MS_channel_2nd"/>
    <property type="match status" value="1"/>
</dbReference>
<keyword evidence="6 8" id="KW-0472">Membrane</keyword>
<proteinExistence type="inferred from homology"/>
<dbReference type="InterPro" id="IPR006685">
    <property type="entry name" value="MscS_channel_2nd"/>
</dbReference>
<dbReference type="GO" id="GO:0005886">
    <property type="term" value="C:plasma membrane"/>
    <property type="evidence" value="ECO:0007669"/>
    <property type="project" value="UniProtKB-SubCell"/>
</dbReference>
<feature type="domain" description="Mechanosensitive ion channel MscS C-terminal" evidence="12">
    <location>
        <begin position="713"/>
        <end position="791"/>
    </location>
</feature>
<dbReference type="Pfam" id="PF21088">
    <property type="entry name" value="MS_channel_1st"/>
    <property type="match status" value="1"/>
</dbReference>
<dbReference type="Gene3D" id="2.30.30.60">
    <property type="match status" value="1"/>
</dbReference>
<keyword evidence="9" id="KW-0732">Signal</keyword>
<dbReference type="Gene3D" id="3.30.70.100">
    <property type="match status" value="1"/>
</dbReference>
<dbReference type="SUPFAM" id="SSF82861">
    <property type="entry name" value="Mechanosensitive channel protein MscS (YggB), transmembrane region"/>
    <property type="match status" value="1"/>
</dbReference>
<dbReference type="PANTHER" id="PTHR30347">
    <property type="entry name" value="POTASSIUM CHANNEL RELATED"/>
    <property type="match status" value="1"/>
</dbReference>
<evidence type="ECO:0000256" key="2">
    <source>
        <dbReference type="ARBA" id="ARBA00008017"/>
    </source>
</evidence>
<comment type="subcellular location">
    <subcellularLocation>
        <location evidence="1">Cell membrane</location>
        <topology evidence="1">Multi-pass membrane protein</topology>
    </subcellularLocation>
</comment>
<dbReference type="Gene3D" id="1.10.287.1260">
    <property type="match status" value="1"/>
</dbReference>
<feature type="chain" id="PRO_5043327399" evidence="9">
    <location>
        <begin position="25"/>
        <end position="816"/>
    </location>
</feature>
<organism evidence="14 15">
    <name type="scientific">Leminorella grimontii</name>
    <dbReference type="NCBI Taxonomy" id="82981"/>
    <lineage>
        <taxon>Bacteria</taxon>
        <taxon>Pseudomonadati</taxon>
        <taxon>Pseudomonadota</taxon>
        <taxon>Gammaproteobacteria</taxon>
        <taxon>Enterobacterales</taxon>
        <taxon>Budviciaceae</taxon>
        <taxon>Leminorella</taxon>
    </lineage>
</organism>
<reference evidence="14" key="1">
    <citation type="submission" date="2022-06" db="EMBL/GenBank/DDBJ databases">
        <title>Draft genome sequences of Leminorella grimontii str. JCM5902.</title>
        <authorList>
            <person name="Wakabayashi Y."/>
            <person name="Kojima K."/>
        </authorList>
    </citation>
    <scope>NUCLEOTIDE SEQUENCE</scope>
    <source>
        <strain evidence="14">JCM 5902</strain>
    </source>
</reference>
<keyword evidence="4 8" id="KW-0812">Transmembrane</keyword>
<dbReference type="InterPro" id="IPR023408">
    <property type="entry name" value="MscS_beta-dom_sf"/>
</dbReference>
<dbReference type="GO" id="GO:0008381">
    <property type="term" value="F:mechanosensitive monoatomic ion channel activity"/>
    <property type="evidence" value="ECO:0007669"/>
    <property type="project" value="UniProtKB-ARBA"/>
</dbReference>
<dbReference type="Pfam" id="PF21082">
    <property type="entry name" value="MS_channel_3rd"/>
    <property type="match status" value="1"/>
</dbReference>
<dbReference type="InterPro" id="IPR049278">
    <property type="entry name" value="MS_channel_C"/>
</dbReference>
<feature type="transmembrane region" description="Helical" evidence="8">
    <location>
        <begin position="221"/>
        <end position="240"/>
    </location>
</feature>
<accession>A0AAV5MXM1</accession>
<feature type="signal peptide" evidence="9">
    <location>
        <begin position="1"/>
        <end position="24"/>
    </location>
</feature>
<protein>
    <submittedName>
        <fullName evidence="14">Mechanosensitive ion channel protein</fullName>
    </submittedName>
</protein>
<evidence type="ECO:0000256" key="3">
    <source>
        <dbReference type="ARBA" id="ARBA00022475"/>
    </source>
</evidence>
<feature type="transmembrane region" description="Helical" evidence="8">
    <location>
        <begin position="442"/>
        <end position="461"/>
    </location>
</feature>
<feature type="transmembrane region" description="Helical" evidence="8">
    <location>
        <begin position="547"/>
        <end position="566"/>
    </location>
</feature>
<evidence type="ECO:0000259" key="13">
    <source>
        <dbReference type="Pfam" id="PF21088"/>
    </source>
</evidence>
<gene>
    <name evidence="14" type="ORF">SOASR030_07100</name>
</gene>
<keyword evidence="7" id="KW-0175">Coiled coil</keyword>
<evidence type="ECO:0000256" key="6">
    <source>
        <dbReference type="ARBA" id="ARBA00023136"/>
    </source>
</evidence>
<dbReference type="InterPro" id="IPR011066">
    <property type="entry name" value="MscS_channel_C_sf"/>
</dbReference>
<evidence type="ECO:0000313" key="15">
    <source>
        <dbReference type="Proteomes" id="UP001058124"/>
    </source>
</evidence>
<feature type="domain" description="DUF3772" evidence="11">
    <location>
        <begin position="145"/>
        <end position="203"/>
    </location>
</feature>
<feature type="transmembrane region" description="Helical" evidence="8">
    <location>
        <begin position="369"/>
        <end position="391"/>
    </location>
</feature>
<feature type="domain" description="Mechanosensitive ion channel transmembrane helices 2/3" evidence="13">
    <location>
        <begin position="593"/>
        <end position="634"/>
    </location>
</feature>
<evidence type="ECO:0000259" key="12">
    <source>
        <dbReference type="Pfam" id="PF21082"/>
    </source>
</evidence>
<comment type="similarity">
    <text evidence="2">Belongs to the MscS (TC 1.A.23) family.</text>
</comment>
<dbReference type="InterPro" id="IPR049142">
    <property type="entry name" value="MS_channel_1st"/>
</dbReference>